<dbReference type="EMBL" id="PQ015378">
    <property type="protein sequence ID" value="XDJ14876.1"/>
    <property type="molecule type" value="Genomic_DNA"/>
</dbReference>
<proteinExistence type="predicted"/>
<protein>
    <submittedName>
        <fullName evidence="1">Uncharacterized protein</fullName>
    </submittedName>
</protein>
<name>A0AB39CD91_9VIRU</name>
<sequence>MQAYYIDKPSKPNPRNATDYGLRHNRVAWLMGRFASIKLSQGIIWEDQKKLTDLIASEFNSVKPVFEWRGIQSTEQLYLSIEFDEVVVMLSKGFRVGYDEATDIYGAAGNRFEVEVNKTKEGVFIQNTDQVLNEEWFLKLVTVLIHVTGPLTERCLFQICRPTA</sequence>
<accession>A0AB39CD91</accession>
<organism evidence="1">
    <name type="scientific">Pseudomonas phage RVTF4</name>
    <dbReference type="NCBI Taxonomy" id="3236931"/>
    <lineage>
        <taxon>Viruses</taxon>
    </lineage>
</organism>
<evidence type="ECO:0000313" key="1">
    <source>
        <dbReference type="EMBL" id="XDJ14876.1"/>
    </source>
</evidence>
<reference evidence="1" key="1">
    <citation type="submission" date="2024-07" db="EMBL/GenBank/DDBJ databases">
        <authorList>
            <person name="Bringhurst R.M."/>
            <person name="Homer T.E."/>
        </authorList>
    </citation>
    <scope>NUCLEOTIDE SEQUENCE</scope>
</reference>